<evidence type="ECO:0000313" key="1">
    <source>
        <dbReference type="EMBL" id="MBC5736827.1"/>
    </source>
</evidence>
<dbReference type="Pfam" id="PF16152">
    <property type="entry name" value="DUF4860"/>
    <property type="match status" value="1"/>
</dbReference>
<comment type="caution">
    <text evidence="1">The sequence shown here is derived from an EMBL/GenBank/DDBJ whole genome shotgun (WGS) entry which is preliminary data.</text>
</comment>
<dbReference type="EMBL" id="JACOPQ010000004">
    <property type="protein sequence ID" value="MBC5736827.1"/>
    <property type="molecule type" value="Genomic_DNA"/>
</dbReference>
<keyword evidence="2" id="KW-1185">Reference proteome</keyword>
<evidence type="ECO:0000313" key="2">
    <source>
        <dbReference type="Proteomes" id="UP000607645"/>
    </source>
</evidence>
<dbReference type="InterPro" id="IPR032340">
    <property type="entry name" value="DUF4860"/>
</dbReference>
<sequence>MKFNQGQPGLRSALAVCLAGLFFLLAMGVALLGGNLYRAVAADADENDTHRTALSYVVNQLRRGDNGGLAVGEFEGVPAARTTETLEDGSVYITLIYCYDGQLRELYMEEGTGLAPGDGAALMPLDSLDFALNEGLLTVTAGSGGERWQVSLAPRAGIGEVGAL</sequence>
<name>A0A8J6JKA0_9FIRM</name>
<organism evidence="1 2">
    <name type="scientific">Lawsonibacter faecis</name>
    <dbReference type="NCBI Taxonomy" id="2763052"/>
    <lineage>
        <taxon>Bacteria</taxon>
        <taxon>Bacillati</taxon>
        <taxon>Bacillota</taxon>
        <taxon>Clostridia</taxon>
        <taxon>Eubacteriales</taxon>
        <taxon>Oscillospiraceae</taxon>
        <taxon>Lawsonibacter</taxon>
    </lineage>
</organism>
<accession>A0A8J6JKA0</accession>
<proteinExistence type="predicted"/>
<dbReference type="AlphaFoldDB" id="A0A8J6JKA0"/>
<dbReference type="Proteomes" id="UP000607645">
    <property type="component" value="Unassembled WGS sequence"/>
</dbReference>
<protein>
    <submittedName>
        <fullName evidence="1">DUF4860 domain-containing protein</fullName>
    </submittedName>
</protein>
<dbReference type="RefSeq" id="WP_155151831.1">
    <property type="nucleotide sequence ID" value="NZ_JACOPQ010000004.1"/>
</dbReference>
<gene>
    <name evidence="1" type="ORF">H8S62_07350</name>
</gene>
<reference evidence="1" key="1">
    <citation type="submission" date="2020-08" db="EMBL/GenBank/DDBJ databases">
        <title>Genome public.</title>
        <authorList>
            <person name="Liu C."/>
            <person name="Sun Q."/>
        </authorList>
    </citation>
    <scope>NUCLEOTIDE SEQUENCE</scope>
    <source>
        <strain evidence="1">NSJ-52</strain>
    </source>
</reference>